<reference evidence="9" key="1">
    <citation type="submission" date="2021-05" db="EMBL/GenBank/DDBJ databases">
        <authorList>
            <person name="Alioto T."/>
            <person name="Alioto T."/>
            <person name="Gomez Garrido J."/>
        </authorList>
    </citation>
    <scope>NUCLEOTIDE SEQUENCE</scope>
</reference>
<dbReference type="PANTHER" id="PTHR12898">
    <property type="entry name" value="MEDIATOR OF RNA POLYMERASE II TRANSCRIPTION SUBUNIT 24"/>
    <property type="match status" value="1"/>
</dbReference>
<evidence type="ECO:0000256" key="3">
    <source>
        <dbReference type="ARBA" id="ARBA00019693"/>
    </source>
</evidence>
<organism evidence="9">
    <name type="scientific">Cacopsylla melanoneura</name>
    <dbReference type="NCBI Taxonomy" id="428564"/>
    <lineage>
        <taxon>Eukaryota</taxon>
        <taxon>Metazoa</taxon>
        <taxon>Ecdysozoa</taxon>
        <taxon>Arthropoda</taxon>
        <taxon>Hexapoda</taxon>
        <taxon>Insecta</taxon>
        <taxon>Pterygota</taxon>
        <taxon>Neoptera</taxon>
        <taxon>Paraneoptera</taxon>
        <taxon>Hemiptera</taxon>
        <taxon>Sternorrhyncha</taxon>
        <taxon>Psylloidea</taxon>
        <taxon>Psyllidae</taxon>
        <taxon>Psyllinae</taxon>
        <taxon>Cacopsylla</taxon>
    </lineage>
</organism>
<comment type="subcellular location">
    <subcellularLocation>
        <location evidence="1">Nucleus</location>
    </subcellularLocation>
</comment>
<dbReference type="GO" id="GO:0060261">
    <property type="term" value="P:positive regulation of transcription initiation by RNA polymerase II"/>
    <property type="evidence" value="ECO:0007669"/>
    <property type="project" value="TreeGrafter"/>
</dbReference>
<evidence type="ECO:0000256" key="5">
    <source>
        <dbReference type="ARBA" id="ARBA00023159"/>
    </source>
</evidence>
<evidence type="ECO:0000256" key="7">
    <source>
        <dbReference type="ARBA" id="ARBA00023242"/>
    </source>
</evidence>
<protein>
    <recommendedName>
        <fullName evidence="3">Mediator of RNA polymerase II transcription subunit 24</fullName>
    </recommendedName>
    <alternativeName>
        <fullName evidence="8">Mediator complex subunit 24</fullName>
    </alternativeName>
</protein>
<proteinExistence type="inferred from homology"/>
<comment type="similarity">
    <text evidence="2">Belongs to the Mediator complex subunit 24 family.</text>
</comment>
<keyword evidence="4" id="KW-0805">Transcription regulation</keyword>
<dbReference type="AlphaFoldDB" id="A0A8D8YAV6"/>
<dbReference type="InterPro" id="IPR021429">
    <property type="entry name" value="Mediator_Med24"/>
</dbReference>
<name>A0A8D8YAV6_9HEMI</name>
<dbReference type="EMBL" id="HBUF01369295">
    <property type="protein sequence ID" value="CAG6725302.1"/>
    <property type="molecule type" value="Transcribed_RNA"/>
</dbReference>
<dbReference type="GO" id="GO:0016592">
    <property type="term" value="C:mediator complex"/>
    <property type="evidence" value="ECO:0007669"/>
    <property type="project" value="InterPro"/>
</dbReference>
<evidence type="ECO:0000256" key="8">
    <source>
        <dbReference type="ARBA" id="ARBA00031960"/>
    </source>
</evidence>
<sequence>MCIKKKKKYVNVSTGCPQKLADRFPWGTHIKTILPRGVSGDVYNLADIILQQALIGLGPNQLVLSYLKHSLSSQTSTWTLSRNLRTYWTSRVQNYPMLFNLVSRS</sequence>
<evidence type="ECO:0000256" key="2">
    <source>
        <dbReference type="ARBA" id="ARBA00007864"/>
    </source>
</evidence>
<evidence type="ECO:0000256" key="4">
    <source>
        <dbReference type="ARBA" id="ARBA00023015"/>
    </source>
</evidence>
<keyword evidence="5" id="KW-0010">Activator</keyword>
<dbReference type="GO" id="GO:0003712">
    <property type="term" value="F:transcription coregulator activity"/>
    <property type="evidence" value="ECO:0007669"/>
    <property type="project" value="TreeGrafter"/>
</dbReference>
<accession>A0A8D8YAV6</accession>
<evidence type="ECO:0000256" key="1">
    <source>
        <dbReference type="ARBA" id="ARBA00004123"/>
    </source>
</evidence>
<evidence type="ECO:0000256" key="6">
    <source>
        <dbReference type="ARBA" id="ARBA00023163"/>
    </source>
</evidence>
<dbReference type="Pfam" id="PF11277">
    <property type="entry name" value="Med24_N"/>
    <property type="match status" value="1"/>
</dbReference>
<keyword evidence="6" id="KW-0804">Transcription</keyword>
<dbReference type="PANTHER" id="PTHR12898:SF1">
    <property type="entry name" value="MEDIATOR OF RNA POLYMERASE II TRANSCRIPTION SUBUNIT 24"/>
    <property type="match status" value="1"/>
</dbReference>
<evidence type="ECO:0000313" key="9">
    <source>
        <dbReference type="EMBL" id="CAG6725302.1"/>
    </source>
</evidence>
<keyword evidence="7" id="KW-0539">Nucleus</keyword>